<dbReference type="AlphaFoldDB" id="A0A437QUI2"/>
<dbReference type="SMART" id="SM00849">
    <property type="entry name" value="Lactamase_B"/>
    <property type="match status" value="1"/>
</dbReference>
<dbReference type="InterPro" id="IPR001279">
    <property type="entry name" value="Metallo-B-lactamas"/>
</dbReference>
<feature type="chain" id="PRO_5019539011" evidence="2">
    <location>
        <begin position="32"/>
        <end position="328"/>
    </location>
</feature>
<comment type="caution">
    <text evidence="4">The sequence shown here is derived from an EMBL/GenBank/DDBJ whole genome shotgun (WGS) entry which is preliminary data.</text>
</comment>
<evidence type="ECO:0000256" key="2">
    <source>
        <dbReference type="SAM" id="SignalP"/>
    </source>
</evidence>
<proteinExistence type="inferred from homology"/>
<feature type="signal peptide" evidence="2">
    <location>
        <begin position="1"/>
        <end position="31"/>
    </location>
</feature>
<dbReference type="CDD" id="cd16282">
    <property type="entry name" value="metallo-hydrolase-like_MBL-fold"/>
    <property type="match status" value="1"/>
</dbReference>
<dbReference type="InterPro" id="IPR050855">
    <property type="entry name" value="NDM-1-like"/>
</dbReference>
<dbReference type="EMBL" id="SADE01000001">
    <property type="protein sequence ID" value="RVU38165.1"/>
    <property type="molecule type" value="Genomic_DNA"/>
</dbReference>
<keyword evidence="4" id="KW-0378">Hydrolase</keyword>
<evidence type="ECO:0000256" key="1">
    <source>
        <dbReference type="ARBA" id="ARBA00005250"/>
    </source>
</evidence>
<dbReference type="GO" id="GO:0016787">
    <property type="term" value="F:hydrolase activity"/>
    <property type="evidence" value="ECO:0007669"/>
    <property type="project" value="UniProtKB-KW"/>
</dbReference>
<dbReference type="PANTHER" id="PTHR42951:SF4">
    <property type="entry name" value="ACYL-COENZYME A THIOESTERASE MBLAC2"/>
    <property type="match status" value="1"/>
</dbReference>
<gene>
    <name evidence="4" type="ORF">EOI86_02355</name>
</gene>
<dbReference type="RefSeq" id="WP_127763537.1">
    <property type="nucleotide sequence ID" value="NZ_SADE01000001.1"/>
</dbReference>
<keyword evidence="2" id="KW-0732">Signal</keyword>
<dbReference type="InterPro" id="IPR036866">
    <property type="entry name" value="RibonucZ/Hydroxyglut_hydro"/>
</dbReference>
<dbReference type="Proteomes" id="UP000287447">
    <property type="component" value="Unassembled WGS sequence"/>
</dbReference>
<evidence type="ECO:0000259" key="3">
    <source>
        <dbReference type="SMART" id="SM00849"/>
    </source>
</evidence>
<dbReference type="PANTHER" id="PTHR42951">
    <property type="entry name" value="METALLO-BETA-LACTAMASE DOMAIN-CONTAINING"/>
    <property type="match status" value="1"/>
</dbReference>
<feature type="domain" description="Metallo-beta-lactamase" evidence="3">
    <location>
        <begin position="73"/>
        <end position="259"/>
    </location>
</feature>
<organism evidence="4 5">
    <name type="scientific">Hwanghaeella grinnelliae</name>
    <dbReference type="NCBI Taxonomy" id="2500179"/>
    <lineage>
        <taxon>Bacteria</taxon>
        <taxon>Pseudomonadati</taxon>
        <taxon>Pseudomonadota</taxon>
        <taxon>Alphaproteobacteria</taxon>
        <taxon>Rhodospirillales</taxon>
        <taxon>Rhodospirillaceae</taxon>
        <taxon>Hwanghaeella</taxon>
    </lineage>
</organism>
<evidence type="ECO:0000313" key="5">
    <source>
        <dbReference type="Proteomes" id="UP000287447"/>
    </source>
</evidence>
<dbReference type="OrthoDB" id="420651at2"/>
<reference evidence="5" key="1">
    <citation type="submission" date="2019-01" db="EMBL/GenBank/DDBJ databases">
        <title>Gri0909 isolated from a small marine red alga.</title>
        <authorList>
            <person name="Kim J."/>
            <person name="Jeong S.E."/>
            <person name="Jeon C.O."/>
        </authorList>
    </citation>
    <scope>NUCLEOTIDE SEQUENCE [LARGE SCALE GENOMIC DNA]</scope>
    <source>
        <strain evidence="5">Gri0909</strain>
    </source>
</reference>
<evidence type="ECO:0000313" key="4">
    <source>
        <dbReference type="EMBL" id="RVU38165.1"/>
    </source>
</evidence>
<dbReference type="GO" id="GO:0017001">
    <property type="term" value="P:antibiotic catabolic process"/>
    <property type="evidence" value="ECO:0007669"/>
    <property type="project" value="UniProtKB-ARBA"/>
</dbReference>
<comment type="similarity">
    <text evidence="1">Belongs to the metallo-beta-lactamase superfamily. Class-B beta-lactamase family.</text>
</comment>
<keyword evidence="5" id="KW-1185">Reference proteome</keyword>
<dbReference type="Gene3D" id="3.60.15.10">
    <property type="entry name" value="Ribonuclease Z/Hydroxyacylglutathione hydrolase-like"/>
    <property type="match status" value="1"/>
</dbReference>
<protein>
    <submittedName>
        <fullName evidence="4">MBL fold metallo-hydrolase</fullName>
    </submittedName>
</protein>
<name>A0A437QUI2_9PROT</name>
<accession>A0A437QUI2</accession>
<sequence length="328" mass="36424">MPPFDYFAPFRPVKAALFAAFTLVASSAAWASQDIPDMYPGSVLYSKPVEFIPHVFSAIGATAPPGKANAGHNNNLTFIVTGEGVIVINGGACALLAEALHDEIKKVTDEPVRLVINENGQGHAMLGNSYWAKQGVPILAHSDAAEEFTAHGYEILERMKGYNEELAEGTEVVPPTETFDDKYVIDMGRFHIEVLHLGPAHSSGDISVWLPEQGLVIAGDMAFHERMLPIFDDTETGAWIDTWENEFEKLNATYVIPGHGHPTNMDQVRRYTHDYLVYLRGKIREHLDNGGTLDDAYYVDQSPYEHLDTYEELATKNAGFVYVEMEFE</sequence>
<dbReference type="SUPFAM" id="SSF56281">
    <property type="entry name" value="Metallo-hydrolase/oxidoreductase"/>
    <property type="match status" value="1"/>
</dbReference>
<dbReference type="Pfam" id="PF00753">
    <property type="entry name" value="Lactamase_B"/>
    <property type="match status" value="1"/>
</dbReference>